<keyword evidence="3" id="KW-1185">Reference proteome</keyword>
<feature type="compositionally biased region" description="Polar residues" evidence="1">
    <location>
        <begin position="38"/>
        <end position="52"/>
    </location>
</feature>
<gene>
    <name evidence="2" type="ORF">DFH08DRAFT_799129</name>
</gene>
<comment type="caution">
    <text evidence="2">The sequence shown here is derived from an EMBL/GenBank/DDBJ whole genome shotgun (WGS) entry which is preliminary data.</text>
</comment>
<evidence type="ECO:0000256" key="1">
    <source>
        <dbReference type="SAM" id="MobiDB-lite"/>
    </source>
</evidence>
<dbReference type="EMBL" id="JARIHO010000003">
    <property type="protein sequence ID" value="KAJ7364815.1"/>
    <property type="molecule type" value="Genomic_DNA"/>
</dbReference>
<sequence>MCHPDGSMVLIGYVPKHSTSSIQIAEHTNVDFEPDQALSGSKSKTAENSTGSIMEPNILPLHSDEHSSGFYETRIIDEEVPFSDDIKLNSDEQQEVEDDPEADEQDQLDECHKDNFEDLPTSSVCLYDTKGSLVAFPSRKNRLKVAKGGARESAPLLRVASCSHPYRKLISIEGRAASGADKSRLWKSGQATWEVDRQSHPSRVSTKVIRSGEPAPIIPRAPEWNGWPDGDFSVLFSMSFDEKHDNLHVHWATQILGGRAGNTDAAIWKDSLHVTSAKGSSNARVSTVLWLPACKHVKLGMRSTLHTFSGGVYYQNGGTHDHPCPTVRLHLAKEERDEFTAIVWEQPKTGPFKLVVGRPTASGPAQSITKISPLLVNADCVKCKWQKALPGSGGHDGDHFLSEFAKIEASNPIFFLQLQFGLVSVIVMQTPFLASRLIKAVSVDTAAVNRIVSDAAHG</sequence>
<accession>A0AAD7APW9</accession>
<name>A0AAD7APW9_9AGAR</name>
<evidence type="ECO:0000313" key="3">
    <source>
        <dbReference type="Proteomes" id="UP001218218"/>
    </source>
</evidence>
<protein>
    <submittedName>
        <fullName evidence="2">Uncharacterized protein</fullName>
    </submittedName>
</protein>
<feature type="region of interest" description="Disordered" evidence="1">
    <location>
        <begin position="31"/>
        <end position="61"/>
    </location>
</feature>
<evidence type="ECO:0000313" key="2">
    <source>
        <dbReference type="EMBL" id="KAJ7364815.1"/>
    </source>
</evidence>
<dbReference type="AlphaFoldDB" id="A0AAD7APW9"/>
<dbReference type="Proteomes" id="UP001218218">
    <property type="component" value="Unassembled WGS sequence"/>
</dbReference>
<proteinExistence type="predicted"/>
<organism evidence="2 3">
    <name type="scientific">Mycena albidolilacea</name>
    <dbReference type="NCBI Taxonomy" id="1033008"/>
    <lineage>
        <taxon>Eukaryota</taxon>
        <taxon>Fungi</taxon>
        <taxon>Dikarya</taxon>
        <taxon>Basidiomycota</taxon>
        <taxon>Agaricomycotina</taxon>
        <taxon>Agaricomycetes</taxon>
        <taxon>Agaricomycetidae</taxon>
        <taxon>Agaricales</taxon>
        <taxon>Marasmiineae</taxon>
        <taxon>Mycenaceae</taxon>
        <taxon>Mycena</taxon>
    </lineage>
</organism>
<reference evidence="2" key="1">
    <citation type="submission" date="2023-03" db="EMBL/GenBank/DDBJ databases">
        <title>Massive genome expansion in bonnet fungi (Mycena s.s.) driven by repeated elements and novel gene families across ecological guilds.</title>
        <authorList>
            <consortium name="Lawrence Berkeley National Laboratory"/>
            <person name="Harder C.B."/>
            <person name="Miyauchi S."/>
            <person name="Viragh M."/>
            <person name="Kuo A."/>
            <person name="Thoen E."/>
            <person name="Andreopoulos B."/>
            <person name="Lu D."/>
            <person name="Skrede I."/>
            <person name="Drula E."/>
            <person name="Henrissat B."/>
            <person name="Morin E."/>
            <person name="Kohler A."/>
            <person name="Barry K."/>
            <person name="LaButti K."/>
            <person name="Morin E."/>
            <person name="Salamov A."/>
            <person name="Lipzen A."/>
            <person name="Mereny Z."/>
            <person name="Hegedus B."/>
            <person name="Baldrian P."/>
            <person name="Stursova M."/>
            <person name="Weitz H."/>
            <person name="Taylor A."/>
            <person name="Grigoriev I.V."/>
            <person name="Nagy L.G."/>
            <person name="Martin F."/>
            <person name="Kauserud H."/>
        </authorList>
    </citation>
    <scope>NUCLEOTIDE SEQUENCE</scope>
    <source>
        <strain evidence="2">CBHHK002</strain>
    </source>
</reference>